<dbReference type="EMBL" id="KN728285">
    <property type="protein sequence ID" value="KIH64043.1"/>
    <property type="molecule type" value="Genomic_DNA"/>
</dbReference>
<name>A0A0C2D3K9_9BILA</name>
<protein>
    <recommendedName>
        <fullName evidence="1">DUF4139 domain-containing protein</fullName>
    </recommendedName>
</protein>
<reference evidence="2 3" key="1">
    <citation type="submission" date="2013-12" db="EMBL/GenBank/DDBJ databases">
        <title>Draft genome of the parsitic nematode Ancylostoma duodenale.</title>
        <authorList>
            <person name="Mitreva M."/>
        </authorList>
    </citation>
    <scope>NUCLEOTIDE SEQUENCE [LARGE SCALE GENOMIC DNA]</scope>
    <source>
        <strain evidence="2 3">Zhejiang</strain>
    </source>
</reference>
<keyword evidence="3" id="KW-1185">Reference proteome</keyword>
<accession>A0A0C2D3K9</accession>
<dbReference type="AlphaFoldDB" id="A0A0C2D3K9"/>
<evidence type="ECO:0000313" key="2">
    <source>
        <dbReference type="EMBL" id="KIH64043.1"/>
    </source>
</evidence>
<sequence length="262" mass="28786">MVTPRKANRFTDSVSTNFVVSDIAAKENIARQTRHRAAAGESASNTHVGRVLAKRTVPVRWPTSFIADTHELSKEASKKYCNPRCNCNQAHENWLGEMRLPPVPVTNLAHVLALQYMLGLAITKCDVSVGGKGMQTRNITIVVEMEMPSTVELFVSYQHKKCGEPNGGVRFSAHVAPYRRSSSAFSPVYCASWKPAYDIRAVTTAEGEQENKIKLCYYGLVEQNTGDDWNETDMVLSTASPSIGGCAPQLATLSASIHRPNK</sequence>
<organism evidence="2 3">
    <name type="scientific">Ancylostoma duodenale</name>
    <dbReference type="NCBI Taxonomy" id="51022"/>
    <lineage>
        <taxon>Eukaryota</taxon>
        <taxon>Metazoa</taxon>
        <taxon>Ecdysozoa</taxon>
        <taxon>Nematoda</taxon>
        <taxon>Chromadorea</taxon>
        <taxon>Rhabditida</taxon>
        <taxon>Rhabditina</taxon>
        <taxon>Rhabditomorpha</taxon>
        <taxon>Strongyloidea</taxon>
        <taxon>Ancylostomatidae</taxon>
        <taxon>Ancylostomatinae</taxon>
        <taxon>Ancylostoma</taxon>
    </lineage>
</organism>
<feature type="domain" description="DUF4139" evidence="1">
    <location>
        <begin position="191"/>
        <end position="257"/>
    </location>
</feature>
<gene>
    <name evidence="2" type="ORF">ANCDUO_05651</name>
</gene>
<proteinExistence type="predicted"/>
<dbReference type="Proteomes" id="UP000054047">
    <property type="component" value="Unassembled WGS sequence"/>
</dbReference>
<dbReference type="PANTHER" id="PTHR31005:SF10">
    <property type="entry name" value="DUF4140 DOMAIN-CONTAINING PROTEIN"/>
    <property type="match status" value="1"/>
</dbReference>
<dbReference type="InterPro" id="IPR011935">
    <property type="entry name" value="CHP02231"/>
</dbReference>
<dbReference type="PANTHER" id="PTHR31005">
    <property type="entry name" value="DUF4139 DOMAIN-CONTAINING PROTEIN"/>
    <property type="match status" value="1"/>
</dbReference>
<dbReference type="Pfam" id="PF13598">
    <property type="entry name" value="DUF4139"/>
    <property type="match status" value="1"/>
</dbReference>
<dbReference type="OrthoDB" id="10068793at2759"/>
<dbReference type="InterPro" id="IPR037291">
    <property type="entry name" value="DUF4139"/>
</dbReference>
<evidence type="ECO:0000313" key="3">
    <source>
        <dbReference type="Proteomes" id="UP000054047"/>
    </source>
</evidence>
<evidence type="ECO:0000259" key="1">
    <source>
        <dbReference type="Pfam" id="PF13598"/>
    </source>
</evidence>